<evidence type="ECO:0000313" key="3">
    <source>
        <dbReference type="Proteomes" id="UP001148614"/>
    </source>
</evidence>
<protein>
    <recommendedName>
        <fullName evidence="4">Ferric reductase NAD binding domain-containing protein</fullName>
    </recommendedName>
</protein>
<dbReference type="PANTHER" id="PTHR32361">
    <property type="entry name" value="FERRIC/CUPRIC REDUCTASE TRANSMEMBRANE COMPONENT"/>
    <property type="match status" value="1"/>
</dbReference>
<evidence type="ECO:0000313" key="2">
    <source>
        <dbReference type="EMBL" id="KAJ3559953.1"/>
    </source>
</evidence>
<sequence length="239" mass="27366">MVLWRHLPESPAVSSTLSFLVSNQDRHSPFHDLKDGQRLLLDGPYGQDLGLRHYETVIMAAKGIGIAGILTSALDLIEHQQHDSTVKKQRSRIYKNLFRDSTRKVAIFWSLEHNSQEEWVASELWALKSLDTKNNFFVVWCIYPSISDKPKLFDSKFWKCFCLEDKEKARSEQFYLDSLISQDIEAPGRSIVVACGDPDFTAQVRGTVLSRTRSDRPVNFVELEFRPRKNTSGVMEAVS</sequence>
<dbReference type="Proteomes" id="UP001148614">
    <property type="component" value="Unassembled WGS sequence"/>
</dbReference>
<evidence type="ECO:0008006" key="4">
    <source>
        <dbReference type="Google" id="ProtNLM"/>
    </source>
</evidence>
<dbReference type="AlphaFoldDB" id="A0A9W8TIF0"/>
<keyword evidence="3" id="KW-1185">Reference proteome</keyword>
<comment type="caution">
    <text evidence="2">The sequence shown here is derived from an EMBL/GenBank/DDBJ whole genome shotgun (WGS) entry which is preliminary data.</text>
</comment>
<evidence type="ECO:0000256" key="1">
    <source>
        <dbReference type="ARBA" id="ARBA00022448"/>
    </source>
</evidence>
<dbReference type="InterPro" id="IPR051410">
    <property type="entry name" value="Ferric/Cupric_Reductase"/>
</dbReference>
<keyword evidence="1" id="KW-0813">Transport</keyword>
<dbReference type="PANTHER" id="PTHR32361:SF9">
    <property type="entry name" value="FERRIC REDUCTASE TRANSMEMBRANE COMPONENT 3-RELATED"/>
    <property type="match status" value="1"/>
</dbReference>
<reference evidence="2" key="1">
    <citation type="submission" date="2022-07" db="EMBL/GenBank/DDBJ databases">
        <title>Genome Sequence of Xylaria arbuscula.</title>
        <authorList>
            <person name="Buettner E."/>
        </authorList>
    </citation>
    <scope>NUCLEOTIDE SEQUENCE</scope>
    <source>
        <strain evidence="2">VT107</strain>
    </source>
</reference>
<gene>
    <name evidence="2" type="ORF">NPX13_g9469</name>
</gene>
<dbReference type="GO" id="GO:0015677">
    <property type="term" value="P:copper ion import"/>
    <property type="evidence" value="ECO:0007669"/>
    <property type="project" value="TreeGrafter"/>
</dbReference>
<accession>A0A9W8TIF0</accession>
<dbReference type="GO" id="GO:0006826">
    <property type="term" value="P:iron ion transport"/>
    <property type="evidence" value="ECO:0007669"/>
    <property type="project" value="TreeGrafter"/>
</dbReference>
<dbReference type="GO" id="GO:0000293">
    <property type="term" value="F:ferric-chelate reductase activity"/>
    <property type="evidence" value="ECO:0007669"/>
    <property type="project" value="TreeGrafter"/>
</dbReference>
<dbReference type="EMBL" id="JANPWZ010002335">
    <property type="protein sequence ID" value="KAJ3559953.1"/>
    <property type="molecule type" value="Genomic_DNA"/>
</dbReference>
<dbReference type="GO" id="GO:0006879">
    <property type="term" value="P:intracellular iron ion homeostasis"/>
    <property type="evidence" value="ECO:0007669"/>
    <property type="project" value="TreeGrafter"/>
</dbReference>
<name>A0A9W8TIF0_9PEZI</name>
<organism evidence="2 3">
    <name type="scientific">Xylaria arbuscula</name>
    <dbReference type="NCBI Taxonomy" id="114810"/>
    <lineage>
        <taxon>Eukaryota</taxon>
        <taxon>Fungi</taxon>
        <taxon>Dikarya</taxon>
        <taxon>Ascomycota</taxon>
        <taxon>Pezizomycotina</taxon>
        <taxon>Sordariomycetes</taxon>
        <taxon>Xylariomycetidae</taxon>
        <taxon>Xylariales</taxon>
        <taxon>Xylariaceae</taxon>
        <taxon>Xylaria</taxon>
    </lineage>
</organism>
<dbReference type="Gene3D" id="3.40.50.80">
    <property type="entry name" value="Nucleotide-binding domain of ferredoxin-NADP reductase (FNR) module"/>
    <property type="match status" value="1"/>
</dbReference>
<proteinExistence type="predicted"/>
<dbReference type="VEuPathDB" id="FungiDB:F4678DRAFT_416913"/>
<dbReference type="InterPro" id="IPR039261">
    <property type="entry name" value="FNR_nucleotide-bd"/>
</dbReference>
<dbReference type="GO" id="GO:0005886">
    <property type="term" value="C:plasma membrane"/>
    <property type="evidence" value="ECO:0007669"/>
    <property type="project" value="TreeGrafter"/>
</dbReference>
<dbReference type="SUPFAM" id="SSF52343">
    <property type="entry name" value="Ferredoxin reductase-like, C-terminal NADP-linked domain"/>
    <property type="match status" value="1"/>
</dbReference>